<name>A0A174GJM6_9FIRM</name>
<gene>
    <name evidence="1" type="ORF">ERS852498_00045</name>
</gene>
<reference evidence="1 2" key="1">
    <citation type="submission" date="2015-09" db="EMBL/GenBank/DDBJ databases">
        <authorList>
            <consortium name="Pathogen Informatics"/>
        </authorList>
    </citation>
    <scope>NUCLEOTIDE SEQUENCE [LARGE SCALE GENOMIC DNA]</scope>
    <source>
        <strain evidence="1 2">2789STDY5834885</strain>
    </source>
</reference>
<evidence type="ECO:0000313" key="1">
    <source>
        <dbReference type="EMBL" id="CUO61587.1"/>
    </source>
</evidence>
<sequence>MVAEWTLSGKEAVLRTQVAAEQNHEFGAYTIAKVLG</sequence>
<dbReference type="EMBL" id="CZAL01000001">
    <property type="protein sequence ID" value="CUO61587.1"/>
    <property type="molecule type" value="Genomic_DNA"/>
</dbReference>
<protein>
    <submittedName>
        <fullName evidence="1">Uncharacterized protein</fullName>
    </submittedName>
</protein>
<dbReference type="Proteomes" id="UP000095709">
    <property type="component" value="Unassembled WGS sequence"/>
</dbReference>
<evidence type="ECO:0000313" key="2">
    <source>
        <dbReference type="Proteomes" id="UP000095709"/>
    </source>
</evidence>
<accession>A0A174GJM6</accession>
<dbReference type="AlphaFoldDB" id="A0A174GJM6"/>
<organism evidence="1 2">
    <name type="scientific">Fusicatenibacter saccharivorans</name>
    <dbReference type="NCBI Taxonomy" id="1150298"/>
    <lineage>
        <taxon>Bacteria</taxon>
        <taxon>Bacillati</taxon>
        <taxon>Bacillota</taxon>
        <taxon>Clostridia</taxon>
        <taxon>Lachnospirales</taxon>
        <taxon>Lachnospiraceae</taxon>
        <taxon>Fusicatenibacter</taxon>
    </lineage>
</organism>
<proteinExistence type="predicted"/>